<dbReference type="PANTHER" id="PTHR31344:SF0">
    <property type="entry name" value="NUCLEAR PORE COMPLEX PROTEIN NUP205"/>
    <property type="match status" value="1"/>
</dbReference>
<reference evidence="7 8" key="1">
    <citation type="journal article" date="2019" name="Sci. Rep.">
        <title>Comparative genomics of chytrid fungi reveal insights into the obligate biotrophic and pathogenic lifestyle of Synchytrium endobioticum.</title>
        <authorList>
            <person name="van de Vossenberg B.T.L.H."/>
            <person name="Warris S."/>
            <person name="Nguyen H.D.T."/>
            <person name="van Gent-Pelzer M.P.E."/>
            <person name="Joly D.L."/>
            <person name="van de Geest H.C."/>
            <person name="Bonants P.J.M."/>
            <person name="Smith D.S."/>
            <person name="Levesque C.A."/>
            <person name="van der Lee T.A.J."/>
        </authorList>
    </citation>
    <scope>NUCLEOTIDE SEQUENCE [LARGE SCALE GENOMIC DNA]</scope>
    <source>
        <strain evidence="7 8">JEL517</strain>
    </source>
</reference>
<proteinExistence type="inferred from homology"/>
<dbReference type="RefSeq" id="XP_031026763.1">
    <property type="nucleotide sequence ID" value="XM_031167165.1"/>
</dbReference>
<dbReference type="GeneID" id="42002462"/>
<feature type="coiled-coil region" evidence="5">
    <location>
        <begin position="1857"/>
        <end position="1891"/>
    </location>
</feature>
<keyword evidence="3" id="KW-0813">Transport</keyword>
<evidence type="ECO:0000313" key="7">
    <source>
        <dbReference type="EMBL" id="TPX36549.1"/>
    </source>
</evidence>
<comment type="subcellular location">
    <subcellularLocation>
        <location evidence="1">Nucleus</location>
    </subcellularLocation>
</comment>
<accession>A0A507CBM2</accession>
<dbReference type="STRING" id="1806994.A0A507CBM2"/>
<evidence type="ECO:0000256" key="2">
    <source>
        <dbReference type="ARBA" id="ARBA00005892"/>
    </source>
</evidence>
<sequence length="1906" mass="213309">MARREFDSLEDFAQLITQIPPLDGHLAVEHLKNINANLPRFIRELDCFFKEPPKDASLREQALKGTVYLNQQFVQANEAYGQTVVLISDILDVTESRATSLLSQAQTQAARFDRDVLMTAILLYHRGRRYVADSLVTLLNFTTDGRIKESIRRVLRSFVDDIFDGITGGEAPATSPVSKMLNALEDLKNREKIWSPDAEGYGGDQCKVKDATTRMKAAGLASSVAEDVIRTHVAHLINTRKDMVVTLWAAARYRQLTIEEMAALIKKLREVEMTDPTAFPLLTTVLAAQMTPPFESPESNPPIPDEYVASIERELIPTTWAVKELQAIVCFRWAVYLRHEVSRSGTNLTVSDEHIQQIVRATIAQGALHHIYRLMETHSKLLHEYIQTTPSTNMSIPARNIVYLKDGIAIDTFEAYTISAFRDAADDLIASMCRKFGRIVKELKNHDEDVVPRQQQQQLLQQHHQQQPKDTFGQPGPEIDATANRRDFEYLLKLIALVHSFRHDSGYAWWTEVELCKFLKWASEVRTEALVPAYLEMLASLAHGPQSSGKAYEFLSATDQYSGYGQLAASRVSWIVLFRTLNQYAAALAQAEGREISPKDAAALCAYLRILRNVVHFDEMARTTLHQNQHYRAVYALLQLFVCRVAVDVKAALLNAVAAFCIPSSTGGDSITVQVWRMLEQAQIIPRTPPPRPGQVEVISPGLVLDLEEVETNEQRYPETIAFLKLMNILMKSPTITQIVQPGPVNMMSGAGDGMLPQGHGMLPYVRYVLERLLYKMEKRPFADPDEKWSMTKECLEFANSCLVSFDAWVHEMGITRLMTPIGCHPAIEVYFEIFAGRPLLGLVTQIIGTGVESVNERKWGNHNVESVKLALHIVHNVLRTQKLVLESLKAVSPNYIASLASLDDRLSHSRQYVIDIAEYVSCTVGCEIPLVSIQILAVLSQSSSFIRADRGSTINQLVSILDTSAEKKRIIYGFMNQMTLAEGETGFNSLVERASAAGDLQQGTPTTADIRAAIFDVLLAGLSTGRSSALALFLLGKLRSDGEIPHPESEGAALSCFHSIVRLVAVEQDAAPIVDPIVEKALHVLFYLTRHPNTSRMTLRYLRHHEGFVVKQLATLPTAMEVIEQEDNAQARHERVLADRLCLHQQAWLMDIAAIELRLLQSTSQQSEIDKVMQVLLYTAGASRQENNGDDDFGDDDIVGGSTTGEGQFEQSLPRMMEVLAGITLDRVQEPLANRPLQTRYFGLLQADIRINEHGEEIYDVTAVLDRLHRMGSQIDRDAVGSVHIMAMRDEMRLILENLVEKNLEQELSGSIIHALSSWCKLADFVTRSFMSSASYVDVIKQILNAVLAKANQSPIQVEIASALAPVIEALIVRLVEHLSSSGLDGTYQAITRLVLDFFLRNEEAFTPPARASALSGINQLFQATLSKPKTSEDDFWPGDNGADLSHFSTYWKQLVFVLCRDASDGDAVVMVPALALLDTLCSCMESVDSTDIINAIIVRNALATFIESIGYDDERVIRALTEAEDVVPISICKLKLQLLVRIAQTRDGVMYLLNSNLLGILTRARFLDYFQEGSRNPELFEHFTQITHVVFEIVLQVLEYARTDEVYSAVAEFILTHADTFRAILSPPKTAVLTIESLRAMKYASGLFMLLRKGRVLLNRMGIGAGRRTLHGMMVSLLDKLSNQEELKRRIQPASAVDDFNFKVREPLSKRGISVADLQAERLFSEIQYNVLVYCLSITVADSSGDANAEISSSCLKKLLSNKINHLQLLGEDSNHIQGILRKSISLSTEDMKEIVMVHSSSTWKDLAESEREHVIEEAVRSFGEDLSVQIRSTWASIEMLLALLSRLLRRELPQKAVVEDIEGLKRDLSRLKQQASTHMNMLQAEEKQQMNMLWRHVENVNLS</sequence>
<feature type="region of interest" description="Disordered" evidence="6">
    <location>
        <begin position="451"/>
        <end position="478"/>
    </location>
</feature>
<evidence type="ECO:0008006" key="9">
    <source>
        <dbReference type="Google" id="ProtNLM"/>
    </source>
</evidence>
<dbReference type="InterPro" id="IPR021827">
    <property type="entry name" value="Nup186/Nup192/Nup205"/>
</dbReference>
<keyword evidence="8" id="KW-1185">Reference proteome</keyword>
<dbReference type="SUPFAM" id="SSF48371">
    <property type="entry name" value="ARM repeat"/>
    <property type="match status" value="1"/>
</dbReference>
<evidence type="ECO:0000256" key="6">
    <source>
        <dbReference type="SAM" id="MobiDB-lite"/>
    </source>
</evidence>
<dbReference type="InterPro" id="IPR016024">
    <property type="entry name" value="ARM-type_fold"/>
</dbReference>
<keyword evidence="5" id="KW-0175">Coiled coil</keyword>
<organism evidence="7 8">
    <name type="scientific">Synchytrium microbalum</name>
    <dbReference type="NCBI Taxonomy" id="1806994"/>
    <lineage>
        <taxon>Eukaryota</taxon>
        <taxon>Fungi</taxon>
        <taxon>Fungi incertae sedis</taxon>
        <taxon>Chytridiomycota</taxon>
        <taxon>Chytridiomycota incertae sedis</taxon>
        <taxon>Chytridiomycetes</taxon>
        <taxon>Synchytriales</taxon>
        <taxon>Synchytriaceae</taxon>
        <taxon>Synchytrium</taxon>
    </lineage>
</organism>
<feature type="compositionally biased region" description="Low complexity" evidence="6">
    <location>
        <begin position="454"/>
        <end position="465"/>
    </location>
</feature>
<name>A0A507CBM2_9FUNG</name>
<dbReference type="GO" id="GO:0044611">
    <property type="term" value="C:nuclear pore inner ring"/>
    <property type="evidence" value="ECO:0007669"/>
    <property type="project" value="TreeGrafter"/>
</dbReference>
<gene>
    <name evidence="7" type="ORF">SmJEL517_g01237</name>
</gene>
<dbReference type="Pfam" id="PF11894">
    <property type="entry name" value="Nup192"/>
    <property type="match status" value="1"/>
</dbReference>
<protein>
    <recommendedName>
        <fullName evidence="9">Nucleoporin Nup186/Nup192/Nup205</fullName>
    </recommendedName>
</protein>
<evidence type="ECO:0000256" key="3">
    <source>
        <dbReference type="ARBA" id="ARBA00022448"/>
    </source>
</evidence>
<comment type="caution">
    <text evidence="7">The sequence shown here is derived from an EMBL/GenBank/DDBJ whole genome shotgun (WGS) entry which is preliminary data.</text>
</comment>
<dbReference type="PANTHER" id="PTHR31344">
    <property type="entry name" value="NUCLEAR PORE COMPLEX PROTEIN NUP205"/>
    <property type="match status" value="1"/>
</dbReference>
<dbReference type="EMBL" id="QEAO01000004">
    <property type="protein sequence ID" value="TPX36549.1"/>
    <property type="molecule type" value="Genomic_DNA"/>
</dbReference>
<evidence type="ECO:0000313" key="8">
    <source>
        <dbReference type="Proteomes" id="UP000319731"/>
    </source>
</evidence>
<evidence type="ECO:0000256" key="1">
    <source>
        <dbReference type="ARBA" id="ARBA00004123"/>
    </source>
</evidence>
<dbReference type="Proteomes" id="UP000319731">
    <property type="component" value="Unassembled WGS sequence"/>
</dbReference>
<dbReference type="GO" id="GO:0006999">
    <property type="term" value="P:nuclear pore organization"/>
    <property type="evidence" value="ECO:0007669"/>
    <property type="project" value="TreeGrafter"/>
</dbReference>
<dbReference type="OrthoDB" id="2019644at2759"/>
<keyword evidence="4" id="KW-0539">Nucleus</keyword>
<dbReference type="GO" id="GO:0017056">
    <property type="term" value="F:structural constituent of nuclear pore"/>
    <property type="evidence" value="ECO:0007669"/>
    <property type="project" value="TreeGrafter"/>
</dbReference>
<evidence type="ECO:0000256" key="5">
    <source>
        <dbReference type="SAM" id="Coils"/>
    </source>
</evidence>
<comment type="similarity">
    <text evidence="2">Belongs to the NUP186/NUP192/NUP205 family.</text>
</comment>
<evidence type="ECO:0000256" key="4">
    <source>
        <dbReference type="ARBA" id="ARBA00023242"/>
    </source>
</evidence>